<organism evidence="1 2">
    <name type="scientific">Synechococcus phage S-SM1</name>
    <dbReference type="NCBI Taxonomy" id="444859"/>
    <lineage>
        <taxon>Viruses</taxon>
        <taxon>Duplodnaviria</taxon>
        <taxon>Heunggongvirae</taxon>
        <taxon>Uroviricota</taxon>
        <taxon>Caudoviricetes</taxon>
        <taxon>Pantevenvirales</taxon>
        <taxon>Kyanoviridae</taxon>
        <taxon>Thetisvirus</taxon>
        <taxon>Thetisvirus ssm1</taxon>
    </lineage>
</organism>
<keyword evidence="2" id="KW-1185">Reference proteome</keyword>
<protein>
    <submittedName>
        <fullName evidence="1">Late promoter transcription accessory protein</fullName>
    </submittedName>
</protein>
<dbReference type="OrthoDB" id="25640at10239"/>
<gene>
    <name evidence="1" type="primary">gp33</name>
    <name evidence="1" type="ORF">SSM1_240</name>
</gene>
<dbReference type="Gene3D" id="1.10.10.2850">
    <property type="entry name" value="Phage late-transcription coactivator-like"/>
    <property type="match status" value="1"/>
</dbReference>
<sequence>MTIYSYLKPTSKNLLGEEMSKEKLEDKFLTPTKFSQEIERLVKSSNGLISYIEAVVTYCQENEIEVETVPKLISKPLKERLRHEAQRLNYMKQSSKGVLPL</sequence>
<evidence type="ECO:0000313" key="1">
    <source>
        <dbReference type="EMBL" id="ADO97111.1"/>
    </source>
</evidence>
<dbReference type="RefSeq" id="YP_004323130.1">
    <property type="nucleotide sequence ID" value="NC_015282.1"/>
</dbReference>
<dbReference type="Pfam" id="PF16805">
    <property type="entry name" value="Trans_coact"/>
    <property type="match status" value="1"/>
</dbReference>
<accession>E3SIP6</accession>
<evidence type="ECO:0000313" key="2">
    <source>
        <dbReference type="Proteomes" id="UP000006523"/>
    </source>
</evidence>
<dbReference type="GeneID" id="10327389"/>
<name>E3SIP6_9CAUD</name>
<reference evidence="1 2" key="1">
    <citation type="journal article" date="2010" name="Environ. Microbiol.">
        <title>Genomic analysis of oceanic cyanobacterial myoviruses compared with T4-like myoviruses from diverse hosts and environments.</title>
        <authorList>
            <person name="Sullivan M.B."/>
            <person name="Huang K.H."/>
            <person name="Ignacio-Espinoza J.C."/>
            <person name="Berlin A.M."/>
            <person name="Kelly L."/>
            <person name="Weigele P.R."/>
            <person name="DeFrancesco A.S."/>
            <person name="Kern S.E."/>
            <person name="Thompson L.R."/>
            <person name="Young S."/>
            <person name="Yandava C."/>
            <person name="Fu R."/>
            <person name="Krastins B."/>
            <person name="Chase M."/>
            <person name="Sarracino D."/>
            <person name="Osburne M.S."/>
            <person name="Henn M.R."/>
            <person name="Chisholm S.W."/>
        </authorList>
    </citation>
    <scope>NUCLEOTIDE SEQUENCE [LARGE SCALE GENOMIC DNA]</scope>
    <source>
        <strain evidence="1">6501-1</strain>
    </source>
</reference>
<dbReference type="Proteomes" id="UP000006523">
    <property type="component" value="Segment"/>
</dbReference>
<dbReference type="EMBL" id="GU071094">
    <property type="protein sequence ID" value="ADO97111.1"/>
    <property type="molecule type" value="Genomic_DNA"/>
</dbReference>
<dbReference type="InterPro" id="IPR042071">
    <property type="entry name" value="Trans_coact_sf"/>
</dbReference>
<dbReference type="InterPro" id="IPR031836">
    <property type="entry name" value="Trans_coact"/>
</dbReference>
<proteinExistence type="predicted"/>
<dbReference type="KEGG" id="vg:10327389"/>